<sequence>MKDNSNKGILIFGGARGIGGETAKYFSERNWNVIAADVLDKELAELEKSSKNIKTVHCDVAKFEDIENAYKFAEKELPRLNGVFNNVGIARYGTVDKLSLEDWEFTLRVNLTAQFISSSFAVPIFKRNGSGSIVNTASVLGHMNQKTTAAYAASKAGVIALTRGIAVDHALDGIRCNSVSPGSINTPLLKIVAEDIMGRTAEDVAAEWAEFHPVRRLGKPEEVAALVYFLINDELGFITGADFKIDGGSSIQLFK</sequence>
<accession>A0A6J5YT82</accession>
<dbReference type="FunFam" id="3.40.50.720:FF:000084">
    <property type="entry name" value="Short-chain dehydrogenase reductase"/>
    <property type="match status" value="1"/>
</dbReference>
<dbReference type="CDD" id="cd05233">
    <property type="entry name" value="SDR_c"/>
    <property type="match status" value="1"/>
</dbReference>
<dbReference type="PRINTS" id="PR00081">
    <property type="entry name" value="GDHRDH"/>
</dbReference>
<dbReference type="InterPro" id="IPR002347">
    <property type="entry name" value="SDR_fam"/>
</dbReference>
<dbReference type="InterPro" id="IPR036291">
    <property type="entry name" value="NAD(P)-bd_dom_sf"/>
</dbReference>
<dbReference type="SUPFAM" id="SSF51735">
    <property type="entry name" value="NAD(P)-binding Rossmann-fold domains"/>
    <property type="match status" value="1"/>
</dbReference>
<comment type="similarity">
    <text evidence="1">Belongs to the short-chain dehydrogenases/reductases (SDR) family.</text>
</comment>
<dbReference type="EMBL" id="CAESAB010000006">
    <property type="protein sequence ID" value="CAB4332087.1"/>
    <property type="molecule type" value="Genomic_DNA"/>
</dbReference>
<evidence type="ECO:0000256" key="1">
    <source>
        <dbReference type="ARBA" id="ARBA00006484"/>
    </source>
</evidence>
<protein>
    <submittedName>
        <fullName evidence="3">Unannotated protein</fullName>
    </submittedName>
</protein>
<keyword evidence="2" id="KW-0560">Oxidoreductase</keyword>
<dbReference type="PRINTS" id="PR00080">
    <property type="entry name" value="SDRFAMILY"/>
</dbReference>
<dbReference type="InterPro" id="IPR020904">
    <property type="entry name" value="Sc_DH/Rdtase_CS"/>
</dbReference>
<dbReference type="Pfam" id="PF13561">
    <property type="entry name" value="adh_short_C2"/>
    <property type="match status" value="1"/>
</dbReference>
<dbReference type="InterPro" id="IPR051122">
    <property type="entry name" value="SDR_DHRS6-like"/>
</dbReference>
<dbReference type="GO" id="GO:0016491">
    <property type="term" value="F:oxidoreductase activity"/>
    <property type="evidence" value="ECO:0007669"/>
    <property type="project" value="UniProtKB-KW"/>
</dbReference>
<dbReference type="PANTHER" id="PTHR43477">
    <property type="entry name" value="DIHYDROANTICAPSIN 7-DEHYDROGENASE"/>
    <property type="match status" value="1"/>
</dbReference>
<dbReference type="Gene3D" id="3.40.50.720">
    <property type="entry name" value="NAD(P)-binding Rossmann-like Domain"/>
    <property type="match status" value="1"/>
</dbReference>
<dbReference type="PROSITE" id="PS00061">
    <property type="entry name" value="ADH_SHORT"/>
    <property type="match status" value="1"/>
</dbReference>
<dbReference type="AlphaFoldDB" id="A0A6J5YT82"/>
<reference evidence="3" key="1">
    <citation type="submission" date="2020-05" db="EMBL/GenBank/DDBJ databases">
        <authorList>
            <person name="Chiriac C."/>
            <person name="Salcher M."/>
            <person name="Ghai R."/>
            <person name="Kavagutti S V."/>
        </authorList>
    </citation>
    <scope>NUCLEOTIDE SEQUENCE</scope>
</reference>
<organism evidence="3">
    <name type="scientific">freshwater metagenome</name>
    <dbReference type="NCBI Taxonomy" id="449393"/>
    <lineage>
        <taxon>unclassified sequences</taxon>
        <taxon>metagenomes</taxon>
        <taxon>ecological metagenomes</taxon>
    </lineage>
</organism>
<proteinExistence type="inferred from homology"/>
<dbReference type="PANTHER" id="PTHR43477:SF1">
    <property type="entry name" value="DIHYDROANTICAPSIN 7-DEHYDROGENASE"/>
    <property type="match status" value="1"/>
</dbReference>
<evidence type="ECO:0000313" key="3">
    <source>
        <dbReference type="EMBL" id="CAB4332087.1"/>
    </source>
</evidence>
<evidence type="ECO:0000256" key="2">
    <source>
        <dbReference type="ARBA" id="ARBA00023002"/>
    </source>
</evidence>
<name>A0A6J5YT82_9ZZZZ</name>
<gene>
    <name evidence="3" type="ORF">UFOPK3820_00266</name>
</gene>